<dbReference type="InterPro" id="IPR058240">
    <property type="entry name" value="rSAM_sf"/>
</dbReference>
<dbReference type="InterPro" id="IPR007197">
    <property type="entry name" value="rSAM"/>
</dbReference>
<keyword evidence="4 9" id="KW-0949">S-adenosyl-L-methionine</keyword>
<evidence type="ECO:0000256" key="8">
    <source>
        <dbReference type="ARBA" id="ARBA00023186"/>
    </source>
</evidence>
<dbReference type="PANTHER" id="PTHR13932:SF5">
    <property type="entry name" value="RADICAL S-ADENOSYL METHIONINE DOMAIN-CONTAINING PROTEIN 1, MITOCHONDRIAL"/>
    <property type="match status" value="1"/>
</dbReference>
<dbReference type="InterPro" id="IPR004559">
    <property type="entry name" value="HemW-like"/>
</dbReference>
<dbReference type="SMART" id="SM00729">
    <property type="entry name" value="Elp3"/>
    <property type="match status" value="1"/>
</dbReference>
<organism evidence="11 12">
    <name type="scientific">Herpetosiphon gulosus</name>
    <dbReference type="NCBI Taxonomy" id="1973496"/>
    <lineage>
        <taxon>Bacteria</taxon>
        <taxon>Bacillati</taxon>
        <taxon>Chloroflexota</taxon>
        <taxon>Chloroflexia</taxon>
        <taxon>Herpetosiphonales</taxon>
        <taxon>Herpetosiphonaceae</taxon>
        <taxon>Herpetosiphon</taxon>
    </lineage>
</organism>
<evidence type="ECO:0000256" key="4">
    <source>
        <dbReference type="ARBA" id="ARBA00022691"/>
    </source>
</evidence>
<dbReference type="Gene3D" id="3.20.20.70">
    <property type="entry name" value="Aldolase class I"/>
    <property type="match status" value="1"/>
</dbReference>
<keyword evidence="8 9" id="KW-0143">Chaperone</keyword>
<dbReference type="Pfam" id="PF06969">
    <property type="entry name" value="HemN_C"/>
    <property type="match status" value="1"/>
</dbReference>
<gene>
    <name evidence="11" type="primary">hemW</name>
    <name evidence="11" type="ORF">Hgul01_01759</name>
</gene>
<comment type="subcellular location">
    <subcellularLocation>
        <location evidence="9">Cytoplasm</location>
    </subcellularLocation>
</comment>
<comment type="function">
    <text evidence="9">Probably acts as a heme chaperone, transferring heme to an unknown acceptor. Binds one molecule of heme per monomer, possibly covalently. Binds 1 [4Fe-4S] cluster. The cluster is coordinated with 3 cysteines and an exchangeable S-adenosyl-L-methionine.</text>
</comment>
<keyword evidence="6 9" id="KW-0408">Iron</keyword>
<dbReference type="SFLD" id="SFLDF00562">
    <property type="entry name" value="HemN-like__clustered_with_heat"/>
    <property type="match status" value="1"/>
</dbReference>
<dbReference type="Proteomes" id="UP001428290">
    <property type="component" value="Unassembled WGS sequence"/>
</dbReference>
<name>A0ABP9X0X6_9CHLR</name>
<comment type="similarity">
    <text evidence="1">Belongs to the anaerobic coproporphyrinogen-III oxidase family. HemW subfamily.</text>
</comment>
<protein>
    <recommendedName>
        <fullName evidence="2 9">Heme chaperone HemW</fullName>
    </recommendedName>
</protein>
<evidence type="ECO:0000256" key="7">
    <source>
        <dbReference type="ARBA" id="ARBA00023014"/>
    </source>
</evidence>
<keyword evidence="5 9" id="KW-0479">Metal-binding</keyword>
<feature type="domain" description="Radical SAM core" evidence="10">
    <location>
        <begin position="18"/>
        <end position="284"/>
    </location>
</feature>
<evidence type="ECO:0000256" key="5">
    <source>
        <dbReference type="ARBA" id="ARBA00022723"/>
    </source>
</evidence>
<keyword evidence="9" id="KW-0963">Cytoplasm</keyword>
<proteinExistence type="inferred from homology"/>
<evidence type="ECO:0000256" key="3">
    <source>
        <dbReference type="ARBA" id="ARBA00022617"/>
    </source>
</evidence>
<evidence type="ECO:0000256" key="1">
    <source>
        <dbReference type="ARBA" id="ARBA00006100"/>
    </source>
</evidence>
<dbReference type="SFLD" id="SFLDS00029">
    <property type="entry name" value="Radical_SAM"/>
    <property type="match status" value="1"/>
</dbReference>
<dbReference type="EMBL" id="BAABRU010000005">
    <property type="protein sequence ID" value="GAA5527966.1"/>
    <property type="molecule type" value="Genomic_DNA"/>
</dbReference>
<dbReference type="PROSITE" id="PS51918">
    <property type="entry name" value="RADICAL_SAM"/>
    <property type="match status" value="1"/>
</dbReference>
<keyword evidence="9" id="KW-0004">4Fe-4S</keyword>
<evidence type="ECO:0000313" key="12">
    <source>
        <dbReference type="Proteomes" id="UP001428290"/>
    </source>
</evidence>
<sequence>MLSFFMAQSLKSHYNSAMTTHDLKHLYIHIPFCQTRCAYCDFNTFANREDFMQRYIDALCLHLERMVSGETSVDPTWPKIATHAIPWAKYELHDLTGPLQQADLPATVFLGGGTPTALPLPLLEKLMQTIGRIIPLEQAEVTSEANPGTVLDLNYLRAMRSMGINRLSMGVQTLHDPTLRVLGRIHTASEALASYQAARKVGFENINLDFMFGLPGQDIAQWRAMLKQIVGWDTEHFALYSLIVEPTTPLAAQVTAGRVSIPNDDATGEMYEVAMDILGTAGYGHYEISNWAKTQSSNFNPSESLPAYASRHNVAYWLNADYLGVGAGAHSHWRGWRWVDQRVLEPFAQQVEGGQAPLIDIQQCEPHDRDFETIMMGLRLNCGLGFTHFQQRTDHDLLERYQPVIDQLIAQGMLEQTPNAIRFTPRGRMVGNQVIERFLVD</sequence>
<dbReference type="NCBIfam" id="TIGR00539">
    <property type="entry name" value="hemN_rel"/>
    <property type="match status" value="1"/>
</dbReference>
<dbReference type="InterPro" id="IPR010723">
    <property type="entry name" value="HemN_C"/>
</dbReference>
<dbReference type="InterPro" id="IPR013785">
    <property type="entry name" value="Aldolase_TIM"/>
</dbReference>
<dbReference type="PANTHER" id="PTHR13932">
    <property type="entry name" value="COPROPORPHYRINIGEN III OXIDASE"/>
    <property type="match status" value="1"/>
</dbReference>
<keyword evidence="7 9" id="KW-0411">Iron-sulfur</keyword>
<dbReference type="RefSeq" id="WP_345721573.1">
    <property type="nucleotide sequence ID" value="NZ_BAABRU010000005.1"/>
</dbReference>
<dbReference type="InterPro" id="IPR034505">
    <property type="entry name" value="Coproporphyrinogen-III_oxidase"/>
</dbReference>
<dbReference type="SFLD" id="SFLDG01065">
    <property type="entry name" value="anaerobic_coproporphyrinogen-I"/>
    <property type="match status" value="1"/>
</dbReference>
<evidence type="ECO:0000256" key="2">
    <source>
        <dbReference type="ARBA" id="ARBA00017228"/>
    </source>
</evidence>
<keyword evidence="12" id="KW-1185">Reference proteome</keyword>
<reference evidence="11 12" key="1">
    <citation type="submission" date="2024-02" db="EMBL/GenBank/DDBJ databases">
        <title>Herpetosiphon gulosus NBRC 112829.</title>
        <authorList>
            <person name="Ichikawa N."/>
            <person name="Katano-Makiyama Y."/>
            <person name="Hidaka K."/>
        </authorList>
    </citation>
    <scope>NUCLEOTIDE SEQUENCE [LARGE SCALE GENOMIC DNA]</scope>
    <source>
        <strain evidence="11 12">NBRC 112829</strain>
    </source>
</reference>
<evidence type="ECO:0000256" key="9">
    <source>
        <dbReference type="RuleBase" id="RU364116"/>
    </source>
</evidence>
<keyword evidence="3 9" id="KW-0349">Heme</keyword>
<evidence type="ECO:0000259" key="10">
    <source>
        <dbReference type="PROSITE" id="PS51918"/>
    </source>
</evidence>
<comment type="caution">
    <text evidence="11">The sequence shown here is derived from an EMBL/GenBank/DDBJ whole genome shotgun (WGS) entry which is preliminary data.</text>
</comment>
<dbReference type="SUPFAM" id="SSF102114">
    <property type="entry name" value="Radical SAM enzymes"/>
    <property type="match status" value="2"/>
</dbReference>
<accession>A0ABP9X0X6</accession>
<dbReference type="InterPro" id="IPR006638">
    <property type="entry name" value="Elp3/MiaA/NifB-like_rSAM"/>
</dbReference>
<evidence type="ECO:0000256" key="6">
    <source>
        <dbReference type="ARBA" id="ARBA00023004"/>
    </source>
</evidence>
<dbReference type="Pfam" id="PF04055">
    <property type="entry name" value="Radical_SAM"/>
    <property type="match status" value="1"/>
</dbReference>
<evidence type="ECO:0000313" key="11">
    <source>
        <dbReference type="EMBL" id="GAA5527966.1"/>
    </source>
</evidence>